<reference evidence="3" key="1">
    <citation type="submission" date="2016-10" db="EMBL/GenBank/DDBJ databases">
        <authorList>
            <person name="Varghese N."/>
            <person name="Submissions S."/>
        </authorList>
    </citation>
    <scope>NUCLEOTIDE SEQUENCE [LARGE SCALE GENOMIC DNA]</scope>
    <source>
        <strain evidence="3">DSM 23095</strain>
    </source>
</reference>
<proteinExistence type="predicted"/>
<protein>
    <recommendedName>
        <fullName evidence="4">tRNA synthetases class I (M)</fullName>
    </recommendedName>
</protein>
<accession>A0A1G6UZN1</accession>
<dbReference type="EMBL" id="FNAC01000031">
    <property type="protein sequence ID" value="SDD46799.1"/>
    <property type="molecule type" value="Genomic_DNA"/>
</dbReference>
<evidence type="ECO:0000256" key="1">
    <source>
        <dbReference type="SAM" id="Phobius"/>
    </source>
</evidence>
<feature type="transmembrane region" description="Helical" evidence="1">
    <location>
        <begin position="73"/>
        <end position="92"/>
    </location>
</feature>
<dbReference type="RefSeq" id="WP_087940285.1">
    <property type="nucleotide sequence ID" value="NZ_FNAC01000031.1"/>
</dbReference>
<keyword evidence="3" id="KW-1185">Reference proteome</keyword>
<dbReference type="AlphaFoldDB" id="A0A1G6UZN1"/>
<keyword evidence="1" id="KW-1133">Transmembrane helix</keyword>
<sequence>MGQKKCPHCGKWSNWEMNVTDRCEHCGQTLGGKDLENQEKREKDKLKNEEDWLFNIHENDSSIVVGLKKVGNFFYTIFMAIISFILWLIAALPG</sequence>
<evidence type="ECO:0000313" key="3">
    <source>
        <dbReference type="Proteomes" id="UP000199060"/>
    </source>
</evidence>
<keyword evidence="1" id="KW-0812">Transmembrane</keyword>
<evidence type="ECO:0000313" key="2">
    <source>
        <dbReference type="EMBL" id="SDD46799.1"/>
    </source>
</evidence>
<evidence type="ECO:0008006" key="4">
    <source>
        <dbReference type="Google" id="ProtNLM"/>
    </source>
</evidence>
<dbReference type="Proteomes" id="UP000199060">
    <property type="component" value="Unassembled WGS sequence"/>
</dbReference>
<keyword evidence="1" id="KW-0472">Membrane</keyword>
<dbReference type="OrthoDB" id="772995at2"/>
<dbReference type="STRING" id="686796.SAMN04488104_103145"/>
<organism evidence="2 3">
    <name type="scientific">Algoriphagus faecimaris</name>
    <dbReference type="NCBI Taxonomy" id="686796"/>
    <lineage>
        <taxon>Bacteria</taxon>
        <taxon>Pseudomonadati</taxon>
        <taxon>Bacteroidota</taxon>
        <taxon>Cytophagia</taxon>
        <taxon>Cytophagales</taxon>
        <taxon>Cyclobacteriaceae</taxon>
        <taxon>Algoriphagus</taxon>
    </lineage>
</organism>
<gene>
    <name evidence="2" type="ORF">SAMN04488104_103145</name>
</gene>
<name>A0A1G6UZN1_9BACT</name>